<reference evidence="1" key="2">
    <citation type="submission" date="2015-06" db="UniProtKB">
        <authorList>
            <consortium name="EnsemblPlants"/>
        </authorList>
    </citation>
    <scope>IDENTIFICATION</scope>
    <source>
        <strain evidence="1">DM1-3 516 R44</strain>
    </source>
</reference>
<keyword evidence="2" id="KW-1185">Reference proteome</keyword>
<dbReference type="STRING" id="4113.M1CX74"/>
<name>M1CX74_SOLTU</name>
<dbReference type="Gramene" id="PGSC0003DMT400076675">
    <property type="protein sequence ID" value="PGSC0003DMT400076675"/>
    <property type="gene ID" value="PGSC0003DMG400029819"/>
</dbReference>
<accession>M1CX74</accession>
<evidence type="ECO:0000313" key="2">
    <source>
        <dbReference type="Proteomes" id="UP000011115"/>
    </source>
</evidence>
<dbReference type="HOGENOM" id="CLU_000680_36_7_1"/>
<sequence length="213" mass="25235">MWSLHQKLKALSKELSKWSKECIGNVFDKVMTLEHEINHLEYLYDIDDSDHNREALHRTQAKYIKWLKRQDSILRQKARLKWITEGDTNSKYFHSVIRDRRRRSQIHKIKDKHNTWVEGTENISDATTDFFSNMFAQQPSNSNMHILKHCQQIITEDDIIMLHSTPTEDEIKDAIFSMDPNSSAGPDGFNGLFYQVTWNIIKLDIINFVVFFF</sequence>
<reference evidence="2" key="1">
    <citation type="journal article" date="2011" name="Nature">
        <title>Genome sequence and analysis of the tuber crop potato.</title>
        <authorList>
            <consortium name="The Potato Genome Sequencing Consortium"/>
        </authorList>
    </citation>
    <scope>NUCLEOTIDE SEQUENCE [LARGE SCALE GENOMIC DNA]</scope>
    <source>
        <strain evidence="2">cv. DM1-3 516 R44</strain>
    </source>
</reference>
<protein>
    <submittedName>
        <fullName evidence="1">Non-LTR reverse transcriptase</fullName>
    </submittedName>
</protein>
<dbReference type="OMA" id="WESKMND"/>
<dbReference type="AlphaFoldDB" id="M1CX74"/>
<organism evidence="1 2">
    <name type="scientific">Solanum tuberosum</name>
    <name type="common">Potato</name>
    <dbReference type="NCBI Taxonomy" id="4113"/>
    <lineage>
        <taxon>Eukaryota</taxon>
        <taxon>Viridiplantae</taxon>
        <taxon>Streptophyta</taxon>
        <taxon>Embryophyta</taxon>
        <taxon>Tracheophyta</taxon>
        <taxon>Spermatophyta</taxon>
        <taxon>Magnoliopsida</taxon>
        <taxon>eudicotyledons</taxon>
        <taxon>Gunneridae</taxon>
        <taxon>Pentapetalae</taxon>
        <taxon>asterids</taxon>
        <taxon>lamiids</taxon>
        <taxon>Solanales</taxon>
        <taxon>Solanaceae</taxon>
        <taxon>Solanoideae</taxon>
        <taxon>Solaneae</taxon>
        <taxon>Solanum</taxon>
    </lineage>
</organism>
<dbReference type="Proteomes" id="UP000011115">
    <property type="component" value="Unassembled WGS sequence"/>
</dbReference>
<dbReference type="EnsemblPlants" id="PGSC0003DMT400076675">
    <property type="protein sequence ID" value="PGSC0003DMT400076675"/>
    <property type="gene ID" value="PGSC0003DMG400029819"/>
</dbReference>
<dbReference type="eggNOG" id="KOG1075">
    <property type="taxonomic scope" value="Eukaryota"/>
</dbReference>
<dbReference type="InParanoid" id="M1CX74"/>
<evidence type="ECO:0000313" key="1">
    <source>
        <dbReference type="EnsemblPlants" id="PGSC0003DMT400076675"/>
    </source>
</evidence>
<dbReference type="PaxDb" id="4113-PGSC0003DMT400076675"/>
<proteinExistence type="predicted"/>